<dbReference type="InterPro" id="IPR043502">
    <property type="entry name" value="DNA/RNA_pol_sf"/>
</dbReference>
<evidence type="ECO:0000259" key="4">
    <source>
        <dbReference type="PROSITE" id="PS50878"/>
    </source>
</evidence>
<keyword evidence="1" id="KW-0479">Metal-binding</keyword>
<evidence type="ECO:0000313" key="5">
    <source>
        <dbReference type="EMBL" id="GEU72032.1"/>
    </source>
</evidence>
<dbReference type="Pfam" id="PF00098">
    <property type="entry name" value="zf-CCHC"/>
    <property type="match status" value="1"/>
</dbReference>
<dbReference type="Gene3D" id="3.30.70.270">
    <property type="match status" value="2"/>
</dbReference>
<comment type="caution">
    <text evidence="5">The sequence shown here is derived from an EMBL/GenBank/DDBJ whole genome shotgun (WGS) entry which is preliminary data.</text>
</comment>
<dbReference type="PANTHER" id="PTHR24559">
    <property type="entry name" value="TRANSPOSON TY3-I GAG-POL POLYPROTEIN"/>
    <property type="match status" value="1"/>
</dbReference>
<feature type="region of interest" description="Disordered" evidence="2">
    <location>
        <begin position="210"/>
        <end position="233"/>
    </location>
</feature>
<sequence length="749" mass="85756">MDGGDDDDGNSSGDNADDEDEDEEKEEEHLAPADSDIVIPTYELVAPPEGTKPVMPPPFTDTATTRARIIVQLQAAISFPPEAEGSIWLDARPQLHYHHHHYHHLYTCHHLLTETKMPPRKRLCLSTLGARIAHQENIQIIEDEAYAAREALAHSIGLSQMQQTKIAELREIDRRHQAQMAKTLRVMGDMRREMGDMQAELLALCRQPRRAGQPGRDVRVPNHQDAPRDADRTKGVGEIKKLEIELWNLKVKDNNVSAYTERFQELTLICTKFVADEAEKIDKYVSGLPGNIYESMKASKPKTLDETIELANDLMDQKLCTYTERQSNNKRKADESFRNNHGHQCRSPKGKMSPWFTIWGQKCHKYNKVGHFARDCKCSGNENVMNAQRNNRANPKGNGCFECEATGHFMRDCPKLKNKDGEKVNASGWVYAVRNVEKRGNASRDPDSNVVTKEDKSEGKQLKDVPVVWDYPEVFPKDLPGLPPARPVEFQIDLILGAALVARAPYRLAPSEMKELSYQLQDLSEKGFIRPSSSTWGAPVLFVKKKDGSFRMCIDYRELNKRIVKNHYPLPRIDDLFNQLQGSSFYSKIDLRSGYHQLRVREQDVPKTAFKTRYGHYEFQATPFGLTNTPAVFIDLMNRVCKPYLYKFVIVFIDDILIYSKNEEEHKEHLKAILELLKKEKLIHVDLAKIESIKDWASPKTPIKIHQFLGLAGYYQRFIEGFSKIAKSMMKLTQKGIKFDWGEKEENAF</sequence>
<dbReference type="Gene3D" id="4.10.60.10">
    <property type="entry name" value="Zinc finger, CCHC-type"/>
    <property type="match status" value="1"/>
</dbReference>
<dbReference type="PROSITE" id="PS50878">
    <property type="entry name" value="RT_POL"/>
    <property type="match status" value="1"/>
</dbReference>
<dbReference type="PROSITE" id="PS50158">
    <property type="entry name" value="ZF_CCHC"/>
    <property type="match status" value="1"/>
</dbReference>
<dbReference type="InterPro" id="IPR001878">
    <property type="entry name" value="Znf_CCHC"/>
</dbReference>
<feature type="region of interest" description="Disordered" evidence="2">
    <location>
        <begin position="330"/>
        <end position="349"/>
    </location>
</feature>
<keyword evidence="5" id="KW-0548">Nucleotidyltransferase</keyword>
<feature type="compositionally biased region" description="Basic residues" evidence="2">
    <location>
        <begin position="340"/>
        <end position="349"/>
    </location>
</feature>
<evidence type="ECO:0000256" key="1">
    <source>
        <dbReference type="PROSITE-ProRule" id="PRU00047"/>
    </source>
</evidence>
<keyword evidence="1" id="KW-0863">Zinc-finger</keyword>
<feature type="domain" description="CCHC-type" evidence="3">
    <location>
        <begin position="400"/>
        <end position="415"/>
    </location>
</feature>
<reference evidence="5" key="1">
    <citation type="journal article" date="2019" name="Sci. Rep.">
        <title>Draft genome of Tanacetum cinerariifolium, the natural source of mosquito coil.</title>
        <authorList>
            <person name="Yamashiro T."/>
            <person name="Shiraishi A."/>
            <person name="Satake H."/>
            <person name="Nakayama K."/>
        </authorList>
    </citation>
    <scope>NUCLEOTIDE SEQUENCE</scope>
</reference>
<feature type="region of interest" description="Disordered" evidence="2">
    <location>
        <begin position="440"/>
        <end position="459"/>
    </location>
</feature>
<dbReference type="InterPro" id="IPR036875">
    <property type="entry name" value="Znf_CCHC_sf"/>
</dbReference>
<gene>
    <name evidence="5" type="ORF">Tci_044010</name>
</gene>
<dbReference type="Pfam" id="PF00078">
    <property type="entry name" value="RVT_1"/>
    <property type="match status" value="1"/>
</dbReference>
<dbReference type="GO" id="GO:0003964">
    <property type="term" value="F:RNA-directed DNA polymerase activity"/>
    <property type="evidence" value="ECO:0007669"/>
    <property type="project" value="UniProtKB-KW"/>
</dbReference>
<dbReference type="EMBL" id="BKCJ010006416">
    <property type="protein sequence ID" value="GEU72032.1"/>
    <property type="molecule type" value="Genomic_DNA"/>
</dbReference>
<dbReference type="CDD" id="cd01647">
    <property type="entry name" value="RT_LTR"/>
    <property type="match status" value="1"/>
</dbReference>
<organism evidence="5">
    <name type="scientific">Tanacetum cinerariifolium</name>
    <name type="common">Dalmatian daisy</name>
    <name type="synonym">Chrysanthemum cinerariifolium</name>
    <dbReference type="NCBI Taxonomy" id="118510"/>
    <lineage>
        <taxon>Eukaryota</taxon>
        <taxon>Viridiplantae</taxon>
        <taxon>Streptophyta</taxon>
        <taxon>Embryophyta</taxon>
        <taxon>Tracheophyta</taxon>
        <taxon>Spermatophyta</taxon>
        <taxon>Magnoliopsida</taxon>
        <taxon>eudicotyledons</taxon>
        <taxon>Gunneridae</taxon>
        <taxon>Pentapetalae</taxon>
        <taxon>asterids</taxon>
        <taxon>campanulids</taxon>
        <taxon>Asterales</taxon>
        <taxon>Asteraceae</taxon>
        <taxon>Asteroideae</taxon>
        <taxon>Anthemideae</taxon>
        <taxon>Anthemidinae</taxon>
        <taxon>Tanacetum</taxon>
    </lineage>
</organism>
<keyword evidence="1" id="KW-0862">Zinc</keyword>
<feature type="region of interest" description="Disordered" evidence="2">
    <location>
        <begin position="1"/>
        <end position="36"/>
    </location>
</feature>
<keyword evidence="5" id="KW-0695">RNA-directed DNA polymerase</keyword>
<dbReference type="GO" id="GO:0008270">
    <property type="term" value="F:zinc ion binding"/>
    <property type="evidence" value="ECO:0007669"/>
    <property type="project" value="UniProtKB-KW"/>
</dbReference>
<keyword evidence="5" id="KW-0808">Transferase</keyword>
<dbReference type="AlphaFoldDB" id="A0A6L2MH00"/>
<dbReference type="GO" id="GO:0003676">
    <property type="term" value="F:nucleic acid binding"/>
    <property type="evidence" value="ECO:0007669"/>
    <property type="project" value="InterPro"/>
</dbReference>
<proteinExistence type="predicted"/>
<dbReference type="InterPro" id="IPR000477">
    <property type="entry name" value="RT_dom"/>
</dbReference>
<dbReference type="InterPro" id="IPR053134">
    <property type="entry name" value="RNA-dir_DNA_polymerase"/>
</dbReference>
<feature type="compositionally biased region" description="Basic and acidic residues" evidence="2">
    <location>
        <begin position="216"/>
        <end position="233"/>
    </location>
</feature>
<dbReference type="SUPFAM" id="SSF56672">
    <property type="entry name" value="DNA/RNA polymerases"/>
    <property type="match status" value="1"/>
</dbReference>
<dbReference type="SMART" id="SM00343">
    <property type="entry name" value="ZnF_C2HC"/>
    <property type="match status" value="2"/>
</dbReference>
<dbReference type="Gene3D" id="3.10.10.10">
    <property type="entry name" value="HIV Type 1 Reverse Transcriptase, subunit A, domain 1"/>
    <property type="match status" value="1"/>
</dbReference>
<evidence type="ECO:0000256" key="2">
    <source>
        <dbReference type="SAM" id="MobiDB-lite"/>
    </source>
</evidence>
<feature type="compositionally biased region" description="Acidic residues" evidence="2">
    <location>
        <begin position="1"/>
        <end position="26"/>
    </location>
</feature>
<dbReference type="InterPro" id="IPR043128">
    <property type="entry name" value="Rev_trsase/Diguanyl_cyclase"/>
</dbReference>
<dbReference type="SUPFAM" id="SSF57756">
    <property type="entry name" value="Retrovirus zinc finger-like domains"/>
    <property type="match status" value="1"/>
</dbReference>
<accession>A0A6L2MH00</accession>
<dbReference type="PANTHER" id="PTHR24559:SF427">
    <property type="entry name" value="RNA-DIRECTED DNA POLYMERASE"/>
    <property type="match status" value="1"/>
</dbReference>
<feature type="domain" description="Reverse transcriptase" evidence="4">
    <location>
        <begin position="524"/>
        <end position="713"/>
    </location>
</feature>
<protein>
    <submittedName>
        <fullName evidence="5">Putative reverse transcriptase domain-containing protein</fullName>
    </submittedName>
</protein>
<name>A0A6L2MH00_TANCI</name>
<evidence type="ECO:0000259" key="3">
    <source>
        <dbReference type="PROSITE" id="PS50158"/>
    </source>
</evidence>